<protein>
    <submittedName>
        <fullName evidence="2">(African queen) hypothetical protein</fullName>
    </submittedName>
</protein>
<keyword evidence="1" id="KW-0472">Membrane</keyword>
<dbReference type="EMBL" id="CAKASE010000075">
    <property type="protein sequence ID" value="CAG9577127.1"/>
    <property type="molecule type" value="Genomic_DNA"/>
</dbReference>
<evidence type="ECO:0000313" key="3">
    <source>
        <dbReference type="Proteomes" id="UP000789524"/>
    </source>
</evidence>
<evidence type="ECO:0000256" key="1">
    <source>
        <dbReference type="SAM" id="Phobius"/>
    </source>
</evidence>
<reference evidence="2" key="1">
    <citation type="submission" date="2021-09" db="EMBL/GenBank/DDBJ databases">
        <authorList>
            <person name="Martin H S."/>
        </authorList>
    </citation>
    <scope>NUCLEOTIDE SEQUENCE</scope>
</reference>
<organism evidence="2 3">
    <name type="scientific">Danaus chrysippus</name>
    <name type="common">African queen</name>
    <dbReference type="NCBI Taxonomy" id="151541"/>
    <lineage>
        <taxon>Eukaryota</taxon>
        <taxon>Metazoa</taxon>
        <taxon>Ecdysozoa</taxon>
        <taxon>Arthropoda</taxon>
        <taxon>Hexapoda</taxon>
        <taxon>Insecta</taxon>
        <taxon>Pterygota</taxon>
        <taxon>Neoptera</taxon>
        <taxon>Endopterygota</taxon>
        <taxon>Lepidoptera</taxon>
        <taxon>Glossata</taxon>
        <taxon>Ditrysia</taxon>
        <taxon>Papilionoidea</taxon>
        <taxon>Nymphalidae</taxon>
        <taxon>Danainae</taxon>
        <taxon>Danaini</taxon>
        <taxon>Danaina</taxon>
        <taxon>Danaus</taxon>
        <taxon>Anosia</taxon>
    </lineage>
</organism>
<sequence>MDNVNASSIVVYVQKRPNVVYKSDYSVDFWEEAKKRWMLLGVLLTVAMAVLTAILTSVSRPCAWLPLSLSNDGVTPALTVASYAASYVFLPLTHVFLCGRIPIQPIKTLIVNAVTVIVPFALGTLSQKTDIVNTGTVVSALLVLYVECCKLLREAEGTLYIVDVIATLFLVVSWLTAVCVSCYLYEMCGLLTTVERNSMLLVAISKSTNIDYISGCSTVGLARLPAVFSAPTQALLLAAIFVWPQKGLPR</sequence>
<keyword evidence="1" id="KW-1133">Transmembrane helix</keyword>
<dbReference type="AlphaFoldDB" id="A0A8J2RCZ8"/>
<feature type="transmembrane region" description="Helical" evidence="1">
    <location>
        <begin position="224"/>
        <end position="243"/>
    </location>
</feature>
<comment type="caution">
    <text evidence="2">The sequence shown here is derived from an EMBL/GenBank/DDBJ whole genome shotgun (WGS) entry which is preliminary data.</text>
</comment>
<dbReference type="Proteomes" id="UP000789524">
    <property type="component" value="Unassembled WGS sequence"/>
</dbReference>
<feature type="transmembrane region" description="Helical" evidence="1">
    <location>
        <begin position="78"/>
        <end position="97"/>
    </location>
</feature>
<dbReference type="OrthoDB" id="7486136at2759"/>
<accession>A0A8J2RCZ8</accession>
<name>A0A8J2RCZ8_9NEOP</name>
<feature type="transmembrane region" description="Helical" evidence="1">
    <location>
        <begin position="109"/>
        <end position="125"/>
    </location>
</feature>
<feature type="transmembrane region" description="Helical" evidence="1">
    <location>
        <begin position="131"/>
        <end position="148"/>
    </location>
</feature>
<feature type="transmembrane region" description="Helical" evidence="1">
    <location>
        <begin position="160"/>
        <end position="186"/>
    </location>
</feature>
<keyword evidence="3" id="KW-1185">Reference proteome</keyword>
<keyword evidence="1" id="KW-0812">Transmembrane</keyword>
<evidence type="ECO:0000313" key="2">
    <source>
        <dbReference type="EMBL" id="CAG9577127.1"/>
    </source>
</evidence>
<gene>
    <name evidence="2" type="ORF">DCHRY22_LOCUS12233</name>
</gene>
<proteinExistence type="predicted"/>
<feature type="transmembrane region" description="Helical" evidence="1">
    <location>
        <begin position="37"/>
        <end position="58"/>
    </location>
</feature>